<keyword evidence="1" id="KW-0472">Membrane</keyword>
<evidence type="ECO:0000313" key="2">
    <source>
        <dbReference type="EMBL" id="MDU0338526.1"/>
    </source>
</evidence>
<comment type="caution">
    <text evidence="2">The sequence shown here is derived from an EMBL/GenBank/DDBJ whole genome shotgun (WGS) entry which is preliminary data.</text>
</comment>
<sequence length="52" mass="5918">MSQSLISLLLNAWLVVATLFFVAIVWLSYRPSARARMERHARIPFEGKGGEQ</sequence>
<evidence type="ECO:0000256" key="1">
    <source>
        <dbReference type="SAM" id="Phobius"/>
    </source>
</evidence>
<feature type="transmembrane region" description="Helical" evidence="1">
    <location>
        <begin position="6"/>
        <end position="29"/>
    </location>
</feature>
<keyword evidence="1" id="KW-1133">Transmembrane helix</keyword>
<keyword evidence="1" id="KW-0812">Transmembrane</keyword>
<keyword evidence="3" id="KW-1185">Reference proteome</keyword>
<reference evidence="2 3" key="1">
    <citation type="submission" date="2023-09" db="EMBL/GenBank/DDBJ databases">
        <title>Whole genome shotgun sequencing (WGS) of Bosea sp. ZW T0_25, isolated from stored onions (Allium cepa).</title>
        <authorList>
            <person name="Stoll D.A."/>
            <person name="Huch M."/>
        </authorList>
    </citation>
    <scope>NUCLEOTIDE SEQUENCE [LARGE SCALE GENOMIC DNA]</scope>
    <source>
        <strain evidence="2 3">ZW T0_25</strain>
    </source>
</reference>
<dbReference type="Proteomes" id="UP001254257">
    <property type="component" value="Unassembled WGS sequence"/>
</dbReference>
<dbReference type="RefSeq" id="WP_316016474.1">
    <property type="nucleotide sequence ID" value="NZ_JAWDID010000002.1"/>
</dbReference>
<name>A0ABU3S1D1_9HYPH</name>
<protein>
    <submittedName>
        <fullName evidence="2">Cbb3-type cytochrome c oxidase subunit 3</fullName>
    </submittedName>
</protein>
<organism evidence="2 3">
    <name type="scientific">Bosea rubneri</name>
    <dbReference type="NCBI Taxonomy" id="3075434"/>
    <lineage>
        <taxon>Bacteria</taxon>
        <taxon>Pseudomonadati</taxon>
        <taxon>Pseudomonadota</taxon>
        <taxon>Alphaproteobacteria</taxon>
        <taxon>Hyphomicrobiales</taxon>
        <taxon>Boseaceae</taxon>
        <taxon>Bosea</taxon>
    </lineage>
</organism>
<dbReference type="Pfam" id="PF05545">
    <property type="entry name" value="FixQ"/>
    <property type="match status" value="1"/>
</dbReference>
<evidence type="ECO:0000313" key="3">
    <source>
        <dbReference type="Proteomes" id="UP001254257"/>
    </source>
</evidence>
<dbReference type="EMBL" id="JAWDID010000002">
    <property type="protein sequence ID" value="MDU0338526.1"/>
    <property type="molecule type" value="Genomic_DNA"/>
</dbReference>
<proteinExistence type="predicted"/>
<accession>A0ABU3S1D1</accession>
<dbReference type="InterPro" id="IPR008621">
    <property type="entry name" value="Cbb3-typ_cyt_oxidase_comp"/>
</dbReference>
<gene>
    <name evidence="2" type="ORF">RKE40_01460</name>
</gene>